<organism evidence="6 7">
    <name type="scientific">Sphagnum troendelagicum</name>
    <dbReference type="NCBI Taxonomy" id="128251"/>
    <lineage>
        <taxon>Eukaryota</taxon>
        <taxon>Viridiplantae</taxon>
        <taxon>Streptophyta</taxon>
        <taxon>Embryophyta</taxon>
        <taxon>Bryophyta</taxon>
        <taxon>Sphagnophytina</taxon>
        <taxon>Sphagnopsida</taxon>
        <taxon>Sphagnales</taxon>
        <taxon>Sphagnaceae</taxon>
        <taxon>Sphagnum</taxon>
    </lineage>
</organism>
<dbReference type="PANTHER" id="PTHR30246">
    <property type="entry name" value="2-KETO-3-DEOXY-6-PHOSPHOGLUCONATE ALDOLASE"/>
    <property type="match status" value="1"/>
</dbReference>
<dbReference type="CDD" id="cd00452">
    <property type="entry name" value="KDPG_aldolase"/>
    <property type="match status" value="1"/>
</dbReference>
<dbReference type="Proteomes" id="UP001497512">
    <property type="component" value="Chromosome 3"/>
</dbReference>
<dbReference type="SUPFAM" id="SSF51569">
    <property type="entry name" value="Aldolase"/>
    <property type="match status" value="1"/>
</dbReference>
<protein>
    <recommendedName>
        <fullName evidence="8">KHG/KDPG aldolase</fullName>
    </recommendedName>
</protein>
<keyword evidence="5" id="KW-0119">Carbohydrate metabolism</keyword>
<keyword evidence="7" id="KW-1185">Reference proteome</keyword>
<evidence type="ECO:0000256" key="2">
    <source>
        <dbReference type="ARBA" id="ARBA00006906"/>
    </source>
</evidence>
<dbReference type="NCBIfam" id="TIGR01182">
    <property type="entry name" value="eda"/>
    <property type="match status" value="1"/>
</dbReference>
<comment type="similarity">
    <text evidence="2">Belongs to the KHG/KDPG aldolase family.</text>
</comment>
<evidence type="ECO:0000313" key="6">
    <source>
        <dbReference type="EMBL" id="CAK9219957.1"/>
    </source>
</evidence>
<name>A0ABP0UEY4_9BRYO</name>
<keyword evidence="4" id="KW-0456">Lyase</keyword>
<dbReference type="Pfam" id="PF01081">
    <property type="entry name" value="Aldolase"/>
    <property type="match status" value="1"/>
</dbReference>
<evidence type="ECO:0000256" key="5">
    <source>
        <dbReference type="ARBA" id="ARBA00023277"/>
    </source>
</evidence>
<accession>A0ABP0UEY4</accession>
<evidence type="ECO:0000256" key="3">
    <source>
        <dbReference type="ARBA" id="ARBA00011233"/>
    </source>
</evidence>
<reference evidence="6" key="1">
    <citation type="submission" date="2024-02" db="EMBL/GenBank/DDBJ databases">
        <authorList>
            <consortium name="ELIXIR-Norway"/>
            <consortium name="Elixir Norway"/>
        </authorList>
    </citation>
    <scope>NUCLEOTIDE SEQUENCE</scope>
</reference>
<evidence type="ECO:0000256" key="1">
    <source>
        <dbReference type="ARBA" id="ARBA00004761"/>
    </source>
</evidence>
<gene>
    <name evidence="6" type="ORF">CSSPTR1EN2_LOCUS15026</name>
</gene>
<evidence type="ECO:0000313" key="7">
    <source>
        <dbReference type="Proteomes" id="UP001497512"/>
    </source>
</evidence>
<comment type="subunit">
    <text evidence="3">Homotrimer.</text>
</comment>
<proteinExistence type="inferred from homology"/>
<evidence type="ECO:0000256" key="4">
    <source>
        <dbReference type="ARBA" id="ARBA00023239"/>
    </source>
</evidence>
<dbReference type="EMBL" id="OZ019895">
    <property type="protein sequence ID" value="CAK9219957.1"/>
    <property type="molecule type" value="Genomic_DNA"/>
</dbReference>
<evidence type="ECO:0008006" key="8">
    <source>
        <dbReference type="Google" id="ProtNLM"/>
    </source>
</evidence>
<sequence>MDVRTNTSSIFFRGATGIAAAENVLSTLVSLKNRTSFLAFSRPCCCKQATTAVATTSSTWCLLQLADCRRTRGVRGLTSAQREQQGGTMVRFQAQSKDFVGRSAKCASEEEEEDLETRMKMEENFASTTEAITSASSSSLIMQETLERIRTAGIIACLRSESPEQAVDAGRAALDGGINVLEVTMTTPGASKVIMKLVHEYSSALIGAGTVLTLQEAGIAKEAGARFLLSPVAIQETVTAHSNGHVLFIPGAMTPSEVLSAFNWGAAAVKIYPVCLLGGVQFVRALKKPFPHIPLIASSGIGLDMVESYISAGATAVVLSDSIFMKSAMDKHDYHQIRQQATIAASKCAVAATKVALALKQGS</sequence>
<comment type="pathway">
    <text evidence="1">Carbohydrate acid metabolism.</text>
</comment>
<dbReference type="InterPro" id="IPR000887">
    <property type="entry name" value="Aldlse_KDPG_KHG"/>
</dbReference>
<dbReference type="InterPro" id="IPR013785">
    <property type="entry name" value="Aldolase_TIM"/>
</dbReference>
<dbReference type="Gene3D" id="3.20.20.70">
    <property type="entry name" value="Aldolase class I"/>
    <property type="match status" value="1"/>
</dbReference>
<dbReference type="PANTHER" id="PTHR30246:SF1">
    <property type="entry name" value="2-DEHYDRO-3-DEOXY-6-PHOSPHOGALACTONATE ALDOLASE-RELATED"/>
    <property type="match status" value="1"/>
</dbReference>